<name>A0A8T7M8G2_9CHLR</name>
<evidence type="ECO:0000256" key="1">
    <source>
        <dbReference type="ARBA" id="ARBA00005614"/>
    </source>
</evidence>
<dbReference type="AlphaFoldDB" id="A0A8T7M8G2"/>
<keyword evidence="11" id="KW-1185">Reference proteome</keyword>
<dbReference type="PROSITE" id="PS51160">
    <property type="entry name" value="ACYLPHOSPHATASE_3"/>
    <property type="match status" value="1"/>
</dbReference>
<feature type="active site" evidence="5">
    <location>
        <position position="43"/>
    </location>
</feature>
<dbReference type="InterPro" id="IPR036046">
    <property type="entry name" value="Acylphosphatase-like_dom_sf"/>
</dbReference>
<evidence type="ECO:0000256" key="4">
    <source>
        <dbReference type="ARBA" id="ARBA00047645"/>
    </source>
</evidence>
<comment type="catalytic activity">
    <reaction evidence="4 5">
        <text>an acyl phosphate + H2O = a carboxylate + phosphate + H(+)</text>
        <dbReference type="Rhea" id="RHEA:14965"/>
        <dbReference type="ChEBI" id="CHEBI:15377"/>
        <dbReference type="ChEBI" id="CHEBI:15378"/>
        <dbReference type="ChEBI" id="CHEBI:29067"/>
        <dbReference type="ChEBI" id="CHEBI:43474"/>
        <dbReference type="ChEBI" id="CHEBI:59918"/>
        <dbReference type="EC" id="3.6.1.7"/>
    </reaction>
</comment>
<feature type="active site" evidence="5">
    <location>
        <position position="25"/>
    </location>
</feature>
<dbReference type="SUPFAM" id="SSF54975">
    <property type="entry name" value="Acylphosphatase/BLUF domain-like"/>
    <property type="match status" value="1"/>
</dbReference>
<dbReference type="EMBL" id="CP128400">
    <property type="protein sequence ID" value="WJW68178.1"/>
    <property type="molecule type" value="Genomic_DNA"/>
</dbReference>
<keyword evidence="5" id="KW-0378">Hydrolase</keyword>
<evidence type="ECO:0000256" key="2">
    <source>
        <dbReference type="ARBA" id="ARBA00012150"/>
    </source>
</evidence>
<accession>A0A8T7M8G2</accession>
<evidence type="ECO:0000256" key="5">
    <source>
        <dbReference type="PROSITE-ProRule" id="PRU00520"/>
    </source>
</evidence>
<dbReference type="EC" id="3.6.1.7" evidence="2 5"/>
<evidence type="ECO:0000256" key="3">
    <source>
        <dbReference type="ARBA" id="ARBA00015991"/>
    </source>
</evidence>
<dbReference type="Proteomes" id="UP000521676">
    <property type="component" value="Unassembled WGS sequence"/>
</dbReference>
<sequence>MTDEISQKRNLRAQVHGRVQGVGYRQFVLYHAARLELTGWVRNNRFDHSLVELEAEGTKSRLENLLDLLYTGPTPARVREINIDWSDFTGTYHGFEVRY</sequence>
<dbReference type="Gene3D" id="3.30.70.100">
    <property type="match status" value="1"/>
</dbReference>
<dbReference type="InterPro" id="IPR001792">
    <property type="entry name" value="Acylphosphatase-like_dom"/>
</dbReference>
<proteinExistence type="inferred from homology"/>
<evidence type="ECO:0000259" key="7">
    <source>
        <dbReference type="PROSITE" id="PS51160"/>
    </source>
</evidence>
<dbReference type="PANTHER" id="PTHR47268:SF4">
    <property type="entry name" value="ACYLPHOSPHATASE"/>
    <property type="match status" value="1"/>
</dbReference>
<reference evidence="9" key="2">
    <citation type="journal article" date="2024" name="Nature">
        <title>Anoxygenic phototroph of the Chloroflexota uses a type I reaction centre.</title>
        <authorList>
            <person name="Tsuji J.M."/>
            <person name="Shaw N.A."/>
            <person name="Nagashima S."/>
            <person name="Venkiteswaran J.J."/>
            <person name="Schiff S.L."/>
            <person name="Watanabe T."/>
            <person name="Fukui M."/>
            <person name="Hanada S."/>
            <person name="Tank M."/>
            <person name="Neufeld J.D."/>
        </authorList>
    </citation>
    <scope>NUCLEOTIDE SEQUENCE</scope>
    <source>
        <strain evidence="9">L227-S17</strain>
    </source>
</reference>
<organism evidence="8 10">
    <name type="scientific">Candidatus Chlorohelix allophototropha</name>
    <dbReference type="NCBI Taxonomy" id="3003348"/>
    <lineage>
        <taxon>Bacteria</taxon>
        <taxon>Bacillati</taxon>
        <taxon>Chloroflexota</taxon>
        <taxon>Chloroflexia</taxon>
        <taxon>Candidatus Chloroheliales</taxon>
        <taxon>Candidatus Chloroheliaceae</taxon>
        <taxon>Candidatus Chlorohelix</taxon>
    </lineage>
</organism>
<reference evidence="8 10" key="1">
    <citation type="submission" date="2020-06" db="EMBL/GenBank/DDBJ databases">
        <title>Anoxygenic phototrophic Chloroflexota member uses a Type I reaction center.</title>
        <authorList>
            <person name="Tsuji J.M."/>
            <person name="Shaw N.A."/>
            <person name="Nagashima S."/>
            <person name="Venkiteswaran J."/>
            <person name="Schiff S.L."/>
            <person name="Hanada S."/>
            <person name="Tank M."/>
            <person name="Neufeld J.D."/>
        </authorList>
    </citation>
    <scope>NUCLEOTIDE SEQUENCE [LARGE SCALE GENOMIC DNA]</scope>
    <source>
        <strain evidence="8">L227-S17</strain>
    </source>
</reference>
<feature type="domain" description="Acylphosphatase-like" evidence="7">
    <location>
        <begin position="10"/>
        <end position="99"/>
    </location>
</feature>
<dbReference type="Pfam" id="PF00708">
    <property type="entry name" value="Acylphosphatase"/>
    <property type="match status" value="1"/>
</dbReference>
<dbReference type="GO" id="GO:0003998">
    <property type="term" value="F:acylphosphatase activity"/>
    <property type="evidence" value="ECO:0007669"/>
    <property type="project" value="UniProtKB-EC"/>
</dbReference>
<dbReference type="InterPro" id="IPR020456">
    <property type="entry name" value="Acylphosphatase"/>
</dbReference>
<gene>
    <name evidence="8" type="ORF">HXX08_20495</name>
    <name evidence="9" type="ORF">OZ401_003782</name>
</gene>
<evidence type="ECO:0000313" key="10">
    <source>
        <dbReference type="Proteomes" id="UP000521676"/>
    </source>
</evidence>
<dbReference type="RefSeq" id="WP_341470084.1">
    <property type="nucleotide sequence ID" value="NZ_CP128400.1"/>
</dbReference>
<evidence type="ECO:0000313" key="9">
    <source>
        <dbReference type="EMBL" id="WJW68178.1"/>
    </source>
</evidence>
<evidence type="ECO:0000313" key="11">
    <source>
        <dbReference type="Proteomes" id="UP001431572"/>
    </source>
</evidence>
<dbReference type="Proteomes" id="UP001431572">
    <property type="component" value="Chromosome 2"/>
</dbReference>
<evidence type="ECO:0000313" key="8">
    <source>
        <dbReference type="EMBL" id="NWJ48242.1"/>
    </source>
</evidence>
<protein>
    <recommendedName>
        <fullName evidence="3 5">acylphosphatase</fullName>
        <ecNumber evidence="2 5">3.6.1.7</ecNumber>
    </recommendedName>
</protein>
<dbReference type="EMBL" id="JACATZ010000003">
    <property type="protein sequence ID" value="NWJ48242.1"/>
    <property type="molecule type" value="Genomic_DNA"/>
</dbReference>
<evidence type="ECO:0000256" key="6">
    <source>
        <dbReference type="RuleBase" id="RU004168"/>
    </source>
</evidence>
<comment type="similarity">
    <text evidence="1 6">Belongs to the acylphosphatase family.</text>
</comment>
<dbReference type="PANTHER" id="PTHR47268">
    <property type="entry name" value="ACYLPHOSPHATASE"/>
    <property type="match status" value="1"/>
</dbReference>